<keyword evidence="4" id="KW-1185">Reference proteome</keyword>
<keyword evidence="2" id="KW-1133">Transmembrane helix</keyword>
<evidence type="ECO:0000256" key="2">
    <source>
        <dbReference type="SAM" id="Phobius"/>
    </source>
</evidence>
<keyword evidence="2" id="KW-0812">Transmembrane</keyword>
<sequence>MATEAPYYYPELVPVAHDLGVSIALVNLSVTTYLIVAAIAPSFMGDMADQTGGRPVFMVLFVLMISANAGDCPPNIIRRSPALVAITYGVIADITESKDRGGFIGVFLNWHVFILPPTPPTYPLLTSTTQQANSSIGTTATPSRNSNPPPTKLTSSPSKTTRLCGIYLLILISSLGILGYGLALMTNAMTITLPADMNVEKSATAQGACSIVRCLGAGTGIAVTQPLADAVGLGWCFAI</sequence>
<reference evidence="3 4" key="1">
    <citation type="journal article" date="2023" name="bioRxiv">
        <title>High-quality genome assemblies of four members of thePodospora anserinaspecies complex.</title>
        <authorList>
            <person name="Ament-Velasquez S.L."/>
            <person name="Vogan A.A."/>
            <person name="Wallerman O."/>
            <person name="Hartmann F."/>
            <person name="Gautier V."/>
            <person name="Silar P."/>
            <person name="Giraud T."/>
            <person name="Johannesson H."/>
        </authorList>
    </citation>
    <scope>NUCLEOTIDE SEQUENCE [LARGE SCALE GENOMIC DNA]</scope>
    <source>
        <strain evidence="3 4">CBS 112042</strain>
    </source>
</reference>
<name>A0ABR0FEP0_9PEZI</name>
<feature type="compositionally biased region" description="Polar residues" evidence="1">
    <location>
        <begin position="133"/>
        <end position="144"/>
    </location>
</feature>
<dbReference type="SUPFAM" id="SSF103473">
    <property type="entry name" value="MFS general substrate transporter"/>
    <property type="match status" value="2"/>
</dbReference>
<feature type="transmembrane region" description="Helical" evidence="2">
    <location>
        <begin position="52"/>
        <end position="70"/>
    </location>
</feature>
<dbReference type="Proteomes" id="UP001322138">
    <property type="component" value="Unassembled WGS sequence"/>
</dbReference>
<evidence type="ECO:0000313" key="3">
    <source>
        <dbReference type="EMBL" id="KAK4641560.1"/>
    </source>
</evidence>
<evidence type="ECO:0008006" key="5">
    <source>
        <dbReference type="Google" id="ProtNLM"/>
    </source>
</evidence>
<evidence type="ECO:0000256" key="1">
    <source>
        <dbReference type="SAM" id="MobiDB-lite"/>
    </source>
</evidence>
<feature type="region of interest" description="Disordered" evidence="1">
    <location>
        <begin position="133"/>
        <end position="158"/>
    </location>
</feature>
<protein>
    <recommendedName>
        <fullName evidence="5">Major facilitator superfamily (MFS) profile domain-containing protein</fullName>
    </recommendedName>
</protein>
<dbReference type="EMBL" id="JAFFGZ010000007">
    <property type="protein sequence ID" value="KAK4641560.1"/>
    <property type="molecule type" value="Genomic_DNA"/>
</dbReference>
<feature type="transmembrane region" description="Helical" evidence="2">
    <location>
        <begin position="20"/>
        <end position="40"/>
    </location>
</feature>
<evidence type="ECO:0000313" key="4">
    <source>
        <dbReference type="Proteomes" id="UP001322138"/>
    </source>
</evidence>
<comment type="caution">
    <text evidence="3">The sequence shown here is derived from an EMBL/GenBank/DDBJ whole genome shotgun (WGS) entry which is preliminary data.</text>
</comment>
<dbReference type="RefSeq" id="XP_062730536.1">
    <property type="nucleotide sequence ID" value="XM_062879324.1"/>
</dbReference>
<dbReference type="InterPro" id="IPR036259">
    <property type="entry name" value="MFS_trans_sf"/>
</dbReference>
<keyword evidence="2" id="KW-0472">Membrane</keyword>
<dbReference type="Gene3D" id="1.20.1720.10">
    <property type="entry name" value="Multidrug resistance protein D"/>
    <property type="match status" value="1"/>
</dbReference>
<proteinExistence type="predicted"/>
<organism evidence="3 4">
    <name type="scientific">Podospora bellae-mahoneyi</name>
    <dbReference type="NCBI Taxonomy" id="2093777"/>
    <lineage>
        <taxon>Eukaryota</taxon>
        <taxon>Fungi</taxon>
        <taxon>Dikarya</taxon>
        <taxon>Ascomycota</taxon>
        <taxon>Pezizomycotina</taxon>
        <taxon>Sordariomycetes</taxon>
        <taxon>Sordariomycetidae</taxon>
        <taxon>Sordariales</taxon>
        <taxon>Podosporaceae</taxon>
        <taxon>Podospora</taxon>
    </lineage>
</organism>
<gene>
    <name evidence="3" type="ORF">QC761_500760</name>
</gene>
<dbReference type="GeneID" id="87898806"/>
<accession>A0ABR0FEP0</accession>
<feature type="transmembrane region" description="Helical" evidence="2">
    <location>
        <begin position="165"/>
        <end position="185"/>
    </location>
</feature>